<feature type="region of interest" description="Disordered" evidence="1">
    <location>
        <begin position="1"/>
        <end position="81"/>
    </location>
</feature>
<comment type="caution">
    <text evidence="2">The sequence shown here is derived from an EMBL/GenBank/DDBJ whole genome shotgun (WGS) entry which is preliminary data.</text>
</comment>
<proteinExistence type="predicted"/>
<feature type="compositionally biased region" description="Pro residues" evidence="1">
    <location>
        <begin position="65"/>
        <end position="77"/>
    </location>
</feature>
<gene>
    <name evidence="2" type="ORF">Amon01_000413000</name>
</gene>
<evidence type="ECO:0000313" key="3">
    <source>
        <dbReference type="Proteomes" id="UP001165063"/>
    </source>
</evidence>
<reference evidence="2" key="1">
    <citation type="submission" date="2023-04" db="EMBL/GenBank/DDBJ databases">
        <title>Ambrosiozyma monospora NBRC 1965.</title>
        <authorList>
            <person name="Ichikawa N."/>
            <person name="Sato H."/>
            <person name="Tonouchi N."/>
        </authorList>
    </citation>
    <scope>NUCLEOTIDE SEQUENCE</scope>
    <source>
        <strain evidence="2">NBRC 1965</strain>
    </source>
</reference>
<dbReference type="Proteomes" id="UP001165063">
    <property type="component" value="Unassembled WGS sequence"/>
</dbReference>
<sequence>MTQNTKNSGNSNSNSNGNGNTNNNKKNFRRKQGSKYRRNHLRQSQPQPPCAPILSSPATFSDAPFPLPTPPPPPPCSPNIIEETVISPNDLVSMTGPFTLPPYHVLDEFKFPDEISLDLFFPKFASPKPNKQHYRNSIRSIGTPPTTPVTNSDTNSNANSIDIHDHKARRSQCNLLNMITDSLNMLAVLSSDDELDELELNLDRASTPAVTPGLEHDSSGGSDDDNSSSSDDETDLDDEVLLFGASGAAGTPQGLNILMNLGGTGGNDGDCVDIGSKKLLNLHDHDILVHRADEIGF</sequence>
<accession>A0A9W6YXP9</accession>
<dbReference type="EMBL" id="BSXU01001927">
    <property type="protein sequence ID" value="GMG32431.1"/>
    <property type="molecule type" value="Genomic_DNA"/>
</dbReference>
<evidence type="ECO:0000313" key="2">
    <source>
        <dbReference type="EMBL" id="GMG32431.1"/>
    </source>
</evidence>
<feature type="compositionally biased region" description="Polar residues" evidence="1">
    <location>
        <begin position="137"/>
        <end position="160"/>
    </location>
</feature>
<protein>
    <submittedName>
        <fullName evidence="2">Unnamed protein product</fullName>
    </submittedName>
</protein>
<feature type="region of interest" description="Disordered" evidence="1">
    <location>
        <begin position="129"/>
        <end position="165"/>
    </location>
</feature>
<name>A0A9W6YXP9_AMBMO</name>
<feature type="compositionally biased region" description="Low complexity" evidence="1">
    <location>
        <begin position="1"/>
        <end position="25"/>
    </location>
</feature>
<feature type="compositionally biased region" description="Basic residues" evidence="1">
    <location>
        <begin position="26"/>
        <end position="41"/>
    </location>
</feature>
<keyword evidence="3" id="KW-1185">Reference proteome</keyword>
<dbReference type="AlphaFoldDB" id="A0A9W6YXP9"/>
<feature type="compositionally biased region" description="Acidic residues" evidence="1">
    <location>
        <begin position="222"/>
        <end position="234"/>
    </location>
</feature>
<feature type="region of interest" description="Disordered" evidence="1">
    <location>
        <begin position="206"/>
        <end position="234"/>
    </location>
</feature>
<evidence type="ECO:0000256" key="1">
    <source>
        <dbReference type="SAM" id="MobiDB-lite"/>
    </source>
</evidence>
<organism evidence="2 3">
    <name type="scientific">Ambrosiozyma monospora</name>
    <name type="common">Yeast</name>
    <name type="synonym">Endomycopsis monosporus</name>
    <dbReference type="NCBI Taxonomy" id="43982"/>
    <lineage>
        <taxon>Eukaryota</taxon>
        <taxon>Fungi</taxon>
        <taxon>Dikarya</taxon>
        <taxon>Ascomycota</taxon>
        <taxon>Saccharomycotina</taxon>
        <taxon>Pichiomycetes</taxon>
        <taxon>Pichiales</taxon>
        <taxon>Pichiaceae</taxon>
        <taxon>Ambrosiozyma</taxon>
    </lineage>
</organism>